<gene>
    <name evidence="2" type="ORF">EAG_03586</name>
</gene>
<evidence type="ECO:0000313" key="3">
    <source>
        <dbReference type="Proteomes" id="UP000000311"/>
    </source>
</evidence>
<reference evidence="2 3" key="1">
    <citation type="journal article" date="2010" name="Science">
        <title>Genomic comparison of the ants Camponotus floridanus and Harpegnathos saltator.</title>
        <authorList>
            <person name="Bonasio R."/>
            <person name="Zhang G."/>
            <person name="Ye C."/>
            <person name="Mutti N.S."/>
            <person name="Fang X."/>
            <person name="Qin N."/>
            <person name="Donahue G."/>
            <person name="Yang P."/>
            <person name="Li Q."/>
            <person name="Li C."/>
            <person name="Zhang P."/>
            <person name="Huang Z."/>
            <person name="Berger S.L."/>
            <person name="Reinberg D."/>
            <person name="Wang J."/>
            <person name="Liebig J."/>
        </authorList>
    </citation>
    <scope>NUCLEOTIDE SEQUENCE [LARGE SCALE GENOMIC DNA]</scope>
    <source>
        <strain evidence="3">C129</strain>
    </source>
</reference>
<proteinExistence type="predicted"/>
<accession>E2ANY4</accession>
<feature type="region of interest" description="Disordered" evidence="1">
    <location>
        <begin position="51"/>
        <end position="75"/>
    </location>
</feature>
<organism evidence="3">
    <name type="scientific">Camponotus floridanus</name>
    <name type="common">Florida carpenter ant</name>
    <dbReference type="NCBI Taxonomy" id="104421"/>
    <lineage>
        <taxon>Eukaryota</taxon>
        <taxon>Metazoa</taxon>
        <taxon>Ecdysozoa</taxon>
        <taxon>Arthropoda</taxon>
        <taxon>Hexapoda</taxon>
        <taxon>Insecta</taxon>
        <taxon>Pterygota</taxon>
        <taxon>Neoptera</taxon>
        <taxon>Endopterygota</taxon>
        <taxon>Hymenoptera</taxon>
        <taxon>Apocrita</taxon>
        <taxon>Aculeata</taxon>
        <taxon>Formicoidea</taxon>
        <taxon>Formicidae</taxon>
        <taxon>Formicinae</taxon>
        <taxon>Camponotus</taxon>
    </lineage>
</organism>
<dbReference type="InParanoid" id="E2ANY4"/>
<dbReference type="Proteomes" id="UP000000311">
    <property type="component" value="Unassembled WGS sequence"/>
</dbReference>
<dbReference type="AlphaFoldDB" id="E2ANY4"/>
<keyword evidence="3" id="KW-1185">Reference proteome</keyword>
<protein>
    <submittedName>
        <fullName evidence="2">Uncharacterized protein</fullName>
    </submittedName>
</protein>
<evidence type="ECO:0000256" key="1">
    <source>
        <dbReference type="SAM" id="MobiDB-lite"/>
    </source>
</evidence>
<sequence length="75" mass="8445">MCVSTLHTTPVHVVQKGREWDPAVARARRLRLDNTESKRATVALIPCSGSAHGCRDESRAGWSRAEPEYKREIDE</sequence>
<name>E2ANY4_CAMFO</name>
<dbReference type="EMBL" id="GL441439">
    <property type="protein sequence ID" value="EFN64816.1"/>
    <property type="molecule type" value="Genomic_DNA"/>
</dbReference>
<evidence type="ECO:0000313" key="2">
    <source>
        <dbReference type="EMBL" id="EFN64816.1"/>
    </source>
</evidence>
<feature type="compositionally biased region" description="Basic and acidic residues" evidence="1">
    <location>
        <begin position="53"/>
        <end position="75"/>
    </location>
</feature>